<keyword evidence="3" id="KW-1185">Reference proteome</keyword>
<sequence length="419" mass="47317">MTASGDKKCQIDISQNGTYLDVVGSREAQMAFKAELLKKKLKEEGKTRDELVADLKKQGCPRHKRTVSRWLAGDNPPKAKDLEALARALNCKPQDFDPFFADIGLGEVSIQAHVSTASHNAYELMRVRYGVSQKQIMELAPVLFAILAAHALKVPDQDDALDREARMNGRPSTQTQSDWIDRQASQLRKCFGLKSRDHNLDPRNLFDTAVQRLSAQASEYVSAEWYVGAAPGDVPGAAGYITDTELLAKITGDDGTLVEAIVKGRIRLSSVLQEVKERKEGASVEGLANALRQAHEARIEGQRAAGLKKLKAWREFYAARHPGLAEEYDALVTQHCHEEGWYPDRYTDDDRIQSWVNPSREDRHINEDTLVEYQRMKAARTEDGTMAFVLPFQDPVYRRFEALQHHRAQLRKQFEETWS</sequence>
<feature type="domain" description="HTH cro/C1-type" evidence="1">
    <location>
        <begin position="37"/>
        <end position="96"/>
    </location>
</feature>
<organism evidence="2 3">
    <name type="scientific">Rhodobacter xanthinilyticus</name>
    <dbReference type="NCBI Taxonomy" id="1850250"/>
    <lineage>
        <taxon>Bacteria</taxon>
        <taxon>Pseudomonadati</taxon>
        <taxon>Pseudomonadota</taxon>
        <taxon>Alphaproteobacteria</taxon>
        <taxon>Rhodobacterales</taxon>
        <taxon>Rhodobacter group</taxon>
        <taxon>Rhodobacter</taxon>
    </lineage>
</organism>
<dbReference type="KEGG" id="rhp:LPB142_16560"/>
<protein>
    <recommendedName>
        <fullName evidence="1">HTH cro/C1-type domain-containing protein</fullName>
    </recommendedName>
</protein>
<gene>
    <name evidence="2" type="ORF">LPB142_16560</name>
</gene>
<dbReference type="AlphaFoldDB" id="A0A1D9MG23"/>
<dbReference type="PROSITE" id="PS50943">
    <property type="entry name" value="HTH_CROC1"/>
    <property type="match status" value="1"/>
</dbReference>
<dbReference type="EMBL" id="CP017781">
    <property type="protein sequence ID" value="AOZ70743.1"/>
    <property type="molecule type" value="Genomic_DNA"/>
</dbReference>
<dbReference type="SMART" id="SM00530">
    <property type="entry name" value="HTH_XRE"/>
    <property type="match status" value="1"/>
</dbReference>
<proteinExistence type="predicted"/>
<dbReference type="InterPro" id="IPR010982">
    <property type="entry name" value="Lambda_DNA-bd_dom_sf"/>
</dbReference>
<dbReference type="Proteomes" id="UP000176562">
    <property type="component" value="Chromosome"/>
</dbReference>
<dbReference type="Gene3D" id="1.10.260.40">
    <property type="entry name" value="lambda repressor-like DNA-binding domains"/>
    <property type="match status" value="1"/>
</dbReference>
<accession>A0A1D9MG23</accession>
<dbReference type="CDD" id="cd00093">
    <property type="entry name" value="HTH_XRE"/>
    <property type="match status" value="1"/>
</dbReference>
<dbReference type="Pfam" id="PF01381">
    <property type="entry name" value="HTH_3"/>
    <property type="match status" value="1"/>
</dbReference>
<reference evidence="2 3" key="1">
    <citation type="submission" date="2016-10" db="EMBL/GenBank/DDBJ databases">
        <title>Rhodobacter sp. LPB0142, isolated from sea water.</title>
        <authorList>
            <person name="Kim E."/>
            <person name="Yi H."/>
        </authorList>
    </citation>
    <scope>NUCLEOTIDE SEQUENCE [LARGE SCALE GENOMIC DNA]</scope>
    <source>
        <strain evidence="2 3">LPB0142</strain>
    </source>
</reference>
<evidence type="ECO:0000313" key="3">
    <source>
        <dbReference type="Proteomes" id="UP000176562"/>
    </source>
</evidence>
<dbReference type="GO" id="GO:0003677">
    <property type="term" value="F:DNA binding"/>
    <property type="evidence" value="ECO:0007669"/>
    <property type="project" value="InterPro"/>
</dbReference>
<dbReference type="InterPro" id="IPR001387">
    <property type="entry name" value="Cro/C1-type_HTH"/>
</dbReference>
<name>A0A1D9MG23_9RHOB</name>
<evidence type="ECO:0000259" key="1">
    <source>
        <dbReference type="PROSITE" id="PS50943"/>
    </source>
</evidence>
<evidence type="ECO:0000313" key="2">
    <source>
        <dbReference type="EMBL" id="AOZ70743.1"/>
    </source>
</evidence>